<dbReference type="Proteomes" id="UP000784700">
    <property type="component" value="Unassembled WGS sequence"/>
</dbReference>
<proteinExistence type="predicted"/>
<evidence type="ECO:0000313" key="1">
    <source>
        <dbReference type="EMBL" id="TPR44227.1"/>
    </source>
</evidence>
<name>A0A9Q8MTS4_9LACO</name>
<sequence>MKLRDFITRNNDVFHRNYDNYERGNDKQLSKNKTLDELIQKEMSKNNLVSINHKVDIDYNKYSTDMKVYEYIRWQTQNNHFSFADDIFQTFFNKNNEYENAKDKISEYLIIAPFIKVLDNLYNLNVINVDNNSHHVVAKNINCHAYQPMLMQNGTNYTAEYKNDWSEIFQSMNNKDLK</sequence>
<protein>
    <submittedName>
        <fullName evidence="1">Uncharacterized protein</fullName>
    </submittedName>
</protein>
<reference evidence="1" key="1">
    <citation type="submission" date="2018-08" db="EMBL/GenBank/DDBJ databases">
        <title>Comparative genomics of wild bee and flower associated Lactobacillus reveals potential adaptation to the bee host.</title>
        <authorList>
            <person name="Vuong H.Q."/>
            <person name="Mcfrederick Q.S."/>
        </authorList>
    </citation>
    <scope>NUCLEOTIDE SEQUENCE</scope>
    <source>
        <strain evidence="1">HV_63</strain>
    </source>
</reference>
<dbReference type="AlphaFoldDB" id="A0A9Q8MTS4"/>
<gene>
    <name evidence="1" type="ORF">DY130_04085</name>
</gene>
<dbReference type="EMBL" id="QUBG01000003">
    <property type="protein sequence ID" value="TPR44227.1"/>
    <property type="molecule type" value="Genomic_DNA"/>
</dbReference>
<dbReference type="GeneID" id="58108434"/>
<accession>A0A9Q8MTS4</accession>
<evidence type="ECO:0000313" key="2">
    <source>
        <dbReference type="Proteomes" id="UP000784700"/>
    </source>
</evidence>
<comment type="caution">
    <text evidence="1">The sequence shown here is derived from an EMBL/GenBank/DDBJ whole genome shotgun (WGS) entry which is preliminary data.</text>
</comment>
<dbReference type="RefSeq" id="WP_140925118.1">
    <property type="nucleotide sequence ID" value="NZ_QUBF01000003.1"/>
</dbReference>
<organism evidence="1 2">
    <name type="scientific">Apilactobacillus micheneri</name>
    <dbReference type="NCBI Taxonomy" id="1899430"/>
    <lineage>
        <taxon>Bacteria</taxon>
        <taxon>Bacillati</taxon>
        <taxon>Bacillota</taxon>
        <taxon>Bacilli</taxon>
        <taxon>Lactobacillales</taxon>
        <taxon>Lactobacillaceae</taxon>
        <taxon>Apilactobacillus</taxon>
    </lineage>
</organism>